<sequence length="49" mass="5847">MIVKLVSLHRAAYGYHNILRNLRIPQYTTKLTPKEDHRQASSQHPYLRM</sequence>
<dbReference type="EMBL" id="GBRH01200011">
    <property type="protein sequence ID" value="JAD97884.1"/>
    <property type="molecule type" value="Transcribed_RNA"/>
</dbReference>
<accession>A0A0A9EAT6</accession>
<evidence type="ECO:0000256" key="1">
    <source>
        <dbReference type="SAM" id="MobiDB-lite"/>
    </source>
</evidence>
<protein>
    <submittedName>
        <fullName evidence="2">Uncharacterized protein</fullName>
    </submittedName>
</protein>
<organism evidence="2">
    <name type="scientific">Arundo donax</name>
    <name type="common">Giant reed</name>
    <name type="synonym">Donax arundinaceus</name>
    <dbReference type="NCBI Taxonomy" id="35708"/>
    <lineage>
        <taxon>Eukaryota</taxon>
        <taxon>Viridiplantae</taxon>
        <taxon>Streptophyta</taxon>
        <taxon>Embryophyta</taxon>
        <taxon>Tracheophyta</taxon>
        <taxon>Spermatophyta</taxon>
        <taxon>Magnoliopsida</taxon>
        <taxon>Liliopsida</taxon>
        <taxon>Poales</taxon>
        <taxon>Poaceae</taxon>
        <taxon>PACMAD clade</taxon>
        <taxon>Arundinoideae</taxon>
        <taxon>Arundineae</taxon>
        <taxon>Arundo</taxon>
    </lineage>
</organism>
<evidence type="ECO:0000313" key="2">
    <source>
        <dbReference type="EMBL" id="JAD97884.1"/>
    </source>
</evidence>
<reference evidence="2" key="2">
    <citation type="journal article" date="2015" name="Data Brief">
        <title>Shoot transcriptome of the giant reed, Arundo donax.</title>
        <authorList>
            <person name="Barrero R.A."/>
            <person name="Guerrero F.D."/>
            <person name="Moolhuijzen P."/>
            <person name="Goolsby J.A."/>
            <person name="Tidwell J."/>
            <person name="Bellgard S.E."/>
            <person name="Bellgard M.I."/>
        </authorList>
    </citation>
    <scope>NUCLEOTIDE SEQUENCE</scope>
    <source>
        <tissue evidence="2">Shoot tissue taken approximately 20 cm above the soil surface</tissue>
    </source>
</reference>
<dbReference type="AlphaFoldDB" id="A0A0A9EAT6"/>
<name>A0A0A9EAT6_ARUDO</name>
<feature type="region of interest" description="Disordered" evidence="1">
    <location>
        <begin position="30"/>
        <end position="49"/>
    </location>
</feature>
<feature type="compositionally biased region" description="Polar residues" evidence="1">
    <location>
        <begin position="40"/>
        <end position="49"/>
    </location>
</feature>
<proteinExistence type="predicted"/>
<reference evidence="2" key="1">
    <citation type="submission" date="2014-09" db="EMBL/GenBank/DDBJ databases">
        <authorList>
            <person name="Magalhaes I.L.F."/>
            <person name="Oliveira U."/>
            <person name="Santos F.R."/>
            <person name="Vidigal T.H.D.A."/>
            <person name="Brescovit A.D."/>
            <person name="Santos A.J."/>
        </authorList>
    </citation>
    <scope>NUCLEOTIDE SEQUENCE</scope>
    <source>
        <tissue evidence="2">Shoot tissue taken approximately 20 cm above the soil surface</tissue>
    </source>
</reference>